<proteinExistence type="inferred from homology"/>
<feature type="compositionally biased region" description="Polar residues" evidence="7">
    <location>
        <begin position="361"/>
        <end position="383"/>
    </location>
</feature>
<name>A0ABR2W5P3_9FUNG</name>
<keyword evidence="2" id="KW-0963">Cytoplasm</keyword>
<dbReference type="InterPro" id="IPR045110">
    <property type="entry name" value="XMAP215"/>
</dbReference>
<dbReference type="InterPro" id="IPR034085">
    <property type="entry name" value="TOG"/>
</dbReference>
<dbReference type="InterPro" id="IPR021133">
    <property type="entry name" value="HEAT_type_2"/>
</dbReference>
<gene>
    <name evidence="9" type="ORF">K7432_003763</name>
</gene>
<keyword evidence="3" id="KW-0677">Repeat</keyword>
<dbReference type="InterPro" id="IPR057978">
    <property type="entry name" value="TPR_DAAF5"/>
</dbReference>
<evidence type="ECO:0000256" key="1">
    <source>
        <dbReference type="ARBA" id="ARBA00004245"/>
    </source>
</evidence>
<feature type="compositionally biased region" description="Polar residues" evidence="7">
    <location>
        <begin position="60"/>
        <end position="69"/>
    </location>
</feature>
<keyword evidence="10" id="KW-1185">Reference proteome</keyword>
<evidence type="ECO:0000256" key="3">
    <source>
        <dbReference type="ARBA" id="ARBA00022737"/>
    </source>
</evidence>
<evidence type="ECO:0000256" key="2">
    <source>
        <dbReference type="ARBA" id="ARBA00022490"/>
    </source>
</evidence>
<evidence type="ECO:0000256" key="4">
    <source>
        <dbReference type="ARBA" id="ARBA00023212"/>
    </source>
</evidence>
<feature type="compositionally biased region" description="Low complexity" evidence="7">
    <location>
        <begin position="754"/>
        <end position="782"/>
    </location>
</feature>
<dbReference type="Proteomes" id="UP001479436">
    <property type="component" value="Unassembled WGS sequence"/>
</dbReference>
<protein>
    <recommendedName>
        <fullName evidence="8">TOG domain-containing protein</fullName>
    </recommendedName>
</protein>
<dbReference type="Pfam" id="PF25757">
    <property type="entry name" value="TPR_DNAAF5"/>
    <property type="match status" value="1"/>
</dbReference>
<feature type="repeat" description="HEAT" evidence="6">
    <location>
        <begin position="648"/>
        <end position="684"/>
    </location>
</feature>
<reference evidence="9 10" key="1">
    <citation type="submission" date="2023-04" db="EMBL/GenBank/DDBJ databases">
        <title>Genome of Basidiobolus ranarum AG-B5.</title>
        <authorList>
            <person name="Stajich J.E."/>
            <person name="Carter-House D."/>
            <person name="Gryganskyi A."/>
        </authorList>
    </citation>
    <scope>NUCLEOTIDE SEQUENCE [LARGE SCALE GENOMIC DNA]</scope>
    <source>
        <strain evidence="9 10">AG-B5</strain>
    </source>
</reference>
<comment type="subcellular location">
    <subcellularLocation>
        <location evidence="1">Cytoplasm</location>
        <location evidence="1">Cytoskeleton</location>
    </subcellularLocation>
</comment>
<feature type="region of interest" description="Disordered" evidence="7">
    <location>
        <begin position="701"/>
        <end position="804"/>
    </location>
</feature>
<dbReference type="Gene3D" id="1.25.10.10">
    <property type="entry name" value="Leucine-rich Repeat Variant"/>
    <property type="match status" value="3"/>
</dbReference>
<evidence type="ECO:0000259" key="8">
    <source>
        <dbReference type="SMART" id="SM01349"/>
    </source>
</evidence>
<evidence type="ECO:0000256" key="7">
    <source>
        <dbReference type="SAM" id="MobiDB-lite"/>
    </source>
</evidence>
<evidence type="ECO:0000313" key="9">
    <source>
        <dbReference type="EMBL" id="KAK9721018.1"/>
    </source>
</evidence>
<dbReference type="InterPro" id="IPR016024">
    <property type="entry name" value="ARM-type_fold"/>
</dbReference>
<organism evidence="9 10">
    <name type="scientific">Basidiobolus ranarum</name>
    <dbReference type="NCBI Taxonomy" id="34480"/>
    <lineage>
        <taxon>Eukaryota</taxon>
        <taxon>Fungi</taxon>
        <taxon>Fungi incertae sedis</taxon>
        <taxon>Zoopagomycota</taxon>
        <taxon>Entomophthoromycotina</taxon>
        <taxon>Basidiobolomycetes</taxon>
        <taxon>Basidiobolales</taxon>
        <taxon>Basidiobolaceae</taxon>
        <taxon>Basidiobolus</taxon>
    </lineage>
</organism>
<dbReference type="SMART" id="SM01349">
    <property type="entry name" value="TOG"/>
    <property type="match status" value="2"/>
</dbReference>
<feature type="domain" description="TOG" evidence="8">
    <location>
        <begin position="456"/>
        <end position="714"/>
    </location>
</feature>
<dbReference type="InterPro" id="IPR011989">
    <property type="entry name" value="ARM-like"/>
</dbReference>
<dbReference type="SUPFAM" id="SSF48371">
    <property type="entry name" value="ARM repeat"/>
    <property type="match status" value="1"/>
</dbReference>
<feature type="domain" description="TOG" evidence="8">
    <location>
        <begin position="81"/>
        <end position="316"/>
    </location>
</feature>
<sequence length="1115" mass="123868">MRGSSNAAVRTNSVTLLGLLSMYIGSQIRTLVQDLSPSLLSTVDAEFSKVADQKPPQPTKGVTVSGTNGNSGATMQQVLDHAIPRVDISSQINTKILKDMRDPNWKVRKESLDQVQGILEAANKRIKPQVGDLLNVLKDRILDSNKIIQTLALDICATVALAMGKPFEKQSRSIIPQVLTCFTDSKVQTRQSALKTLDSISEVCSLNSLIPLIANSLVQDSPTLRKDLTSWLNENLAAYFGKDESNQLELSPLIRPTFQCLQDRNSEIRKSATSLVEYIIKSVGYIHVREKASELTGSTRQTILPIIEGFNKPGLIETSKPSNPGPRMQTTNTKIRAGPKASNVSVPQPVPTERKKETVVRSATSEKTNNPVKIASTSESSSRARVARLEDGPKNSPAPVPSSKDTPVSNRADPKKNLPTFDEEIPIITNDPKAKSLRGDKDRGLNKWTFETPRQEHVDTLSEQMKPHFSPRIRQLLFSTGSSASKGILDALNLLDECIVNKEYSESKYQLSYEEMRSRFVNNSDILLKYVSLRLFDTNTSILLKCTDFLEHFIVILDQQAYCFTDYEASAFLPIFIGKLGHNNEVLRTRSREILKKFCRIYPASKIFTLIIDHGLKSKSSKTRADCLEEIGVLIRRNGLSVCNPAKNLPTIASFISDKDSLVRNAALNTIVETQNIVGDTVFKYIGQLANKEQSMLEERLKRNKPTSYDPASASGQGPVQRHPMLARTLPLSRFANRTPSDPVTAAKTVNPFTAPASSKPSPIIPTPSVYSSSSTASSISSDRVDSPESFSSNPSGKNTPEPLQKAFSSLTLVDKPNDSVPLQTISIPEPSKIDAQALVDAILNSEEDGRLTVAIKQVSHCLSEDKMALLPVINPLILAILGKLEVNPEAMQNAGWLKRSKNIMTMNARILARKELVRDISPSTLRRLFDYVLILLVSDTLPKSTDPLNPQPLERSLNVVIMKLLENAHPEHLFKVLFDMYTLATHQMAQEADPDTWAPYQHLDSYKFFDLIQKCLWKLSRTLPAHLTSIQEPLAVDTILQVLHQFVETFVQNRDRLLKLRSLNADPFPTVRVVLVPLVNSIGDKLLQNLENIEHSEETLTPLVKTLLDKRRPE</sequence>
<evidence type="ECO:0000313" key="10">
    <source>
        <dbReference type="Proteomes" id="UP001479436"/>
    </source>
</evidence>
<feature type="region of interest" description="Disordered" evidence="7">
    <location>
        <begin position="313"/>
        <end position="418"/>
    </location>
</feature>
<evidence type="ECO:0000256" key="5">
    <source>
        <dbReference type="ARBA" id="ARBA00025722"/>
    </source>
</evidence>
<keyword evidence="4" id="KW-0206">Cytoskeleton</keyword>
<dbReference type="InterPro" id="IPR048491">
    <property type="entry name" value="XMAP215_CLASP_TOG"/>
</dbReference>
<dbReference type="PROSITE" id="PS50077">
    <property type="entry name" value="HEAT_REPEAT"/>
    <property type="match status" value="1"/>
</dbReference>
<evidence type="ECO:0000256" key="6">
    <source>
        <dbReference type="PROSITE-ProRule" id="PRU00103"/>
    </source>
</evidence>
<dbReference type="Pfam" id="PF21041">
    <property type="entry name" value="XMAP215_CLASP_TOG"/>
    <property type="match status" value="1"/>
</dbReference>
<comment type="caution">
    <text evidence="9">The sequence shown here is derived from an EMBL/GenBank/DDBJ whole genome shotgun (WGS) entry which is preliminary data.</text>
</comment>
<accession>A0ABR2W5P3</accession>
<feature type="region of interest" description="Disordered" evidence="7">
    <location>
        <begin position="50"/>
        <end position="69"/>
    </location>
</feature>
<dbReference type="PANTHER" id="PTHR12609">
    <property type="entry name" value="MICROTUBULE ASSOCIATED PROTEIN XMAP215"/>
    <property type="match status" value="1"/>
</dbReference>
<comment type="similarity">
    <text evidence="5">Belongs to the TOG/XMAP215 family.</text>
</comment>
<dbReference type="EMBL" id="JASJQH010006994">
    <property type="protein sequence ID" value="KAK9721018.1"/>
    <property type="molecule type" value="Genomic_DNA"/>
</dbReference>